<dbReference type="Proteomes" id="UP000247476">
    <property type="component" value="Unassembled WGS sequence"/>
</dbReference>
<gene>
    <name evidence="2" type="ORF">DLM86_01000</name>
</gene>
<sequence>MPYERLLREADQQGVDVYERPLAGRLKGLYADNTIIIKRNMTYREKGGILAEELGHHYTSTGNILDQKDIRSRKQEKRAKSWAYQRLVPLSQIVQAYHARVKGRHEIAEFLCVTEDFLQRSIERYQEKYGLYVIHDERYAIYFDPLSVVEMFDYP</sequence>
<evidence type="ECO:0000313" key="2">
    <source>
        <dbReference type="EMBL" id="PYI57057.1"/>
    </source>
</evidence>
<organism evidence="2 3">
    <name type="scientific">Paenibacillus flagellatus</name>
    <dbReference type="NCBI Taxonomy" id="2211139"/>
    <lineage>
        <taxon>Bacteria</taxon>
        <taxon>Bacillati</taxon>
        <taxon>Bacillota</taxon>
        <taxon>Bacilli</taxon>
        <taxon>Bacillales</taxon>
        <taxon>Paenibacillaceae</taxon>
        <taxon>Paenibacillus</taxon>
    </lineage>
</organism>
<dbReference type="OrthoDB" id="1707128at2"/>
<feature type="domain" description="IrrE N-terminal-like" evidence="1">
    <location>
        <begin position="10"/>
        <end position="120"/>
    </location>
</feature>
<dbReference type="Pfam" id="PF06114">
    <property type="entry name" value="Peptidase_M78"/>
    <property type="match status" value="1"/>
</dbReference>
<dbReference type="AlphaFoldDB" id="A0A2V5KXD4"/>
<proteinExistence type="predicted"/>
<name>A0A2V5KXD4_9BACL</name>
<comment type="caution">
    <text evidence="2">The sequence shown here is derived from an EMBL/GenBank/DDBJ whole genome shotgun (WGS) entry which is preliminary data.</text>
</comment>
<evidence type="ECO:0000259" key="1">
    <source>
        <dbReference type="Pfam" id="PF06114"/>
    </source>
</evidence>
<dbReference type="InterPro" id="IPR010359">
    <property type="entry name" value="IrrE_HExxH"/>
</dbReference>
<accession>A0A2V5KXD4</accession>
<dbReference type="EMBL" id="QJVJ01000001">
    <property type="protein sequence ID" value="PYI57057.1"/>
    <property type="molecule type" value="Genomic_DNA"/>
</dbReference>
<evidence type="ECO:0000313" key="3">
    <source>
        <dbReference type="Proteomes" id="UP000247476"/>
    </source>
</evidence>
<keyword evidence="3" id="KW-1185">Reference proteome</keyword>
<reference evidence="2 3" key="1">
    <citation type="submission" date="2018-05" db="EMBL/GenBank/DDBJ databases">
        <title>Paenibacillus flagellatus sp. nov., isolated from selenium mineral soil.</title>
        <authorList>
            <person name="Dai X."/>
        </authorList>
    </citation>
    <scope>NUCLEOTIDE SEQUENCE [LARGE SCALE GENOMIC DNA]</scope>
    <source>
        <strain evidence="2 3">DXL2</strain>
    </source>
</reference>
<protein>
    <submittedName>
        <fullName evidence="2">ImmA/IrrE family metallo-endopeptidase</fullName>
    </submittedName>
</protein>